<proteinExistence type="predicted"/>
<reference evidence="1 2" key="1">
    <citation type="submission" date="2024-03" db="EMBL/GenBank/DDBJ databases">
        <title>Novel Streptomyces species of biotechnological and ecological value are a feature of Machair soil.</title>
        <authorList>
            <person name="Prole J.R."/>
            <person name="Goodfellow M."/>
            <person name="Allenby N."/>
            <person name="Ward A.C."/>
        </authorList>
    </citation>
    <scope>NUCLEOTIDE SEQUENCE [LARGE SCALE GENOMIC DNA]</scope>
    <source>
        <strain evidence="1 2">MS1.AVA.1</strain>
    </source>
</reference>
<name>A0ABU8UTC6_9ACTN</name>
<comment type="caution">
    <text evidence="1">The sequence shown here is derived from an EMBL/GenBank/DDBJ whole genome shotgun (WGS) entry which is preliminary data.</text>
</comment>
<dbReference type="Proteomes" id="UP001376459">
    <property type="component" value="Unassembled WGS sequence"/>
</dbReference>
<gene>
    <name evidence="1" type="ORF">WKI71_38845</name>
</gene>
<organism evidence="1 2">
    <name type="scientific">Streptomyces machairae</name>
    <dbReference type="NCBI Taxonomy" id="3134109"/>
    <lineage>
        <taxon>Bacteria</taxon>
        <taxon>Bacillati</taxon>
        <taxon>Actinomycetota</taxon>
        <taxon>Actinomycetes</taxon>
        <taxon>Kitasatosporales</taxon>
        <taxon>Streptomycetaceae</taxon>
        <taxon>Streptomyces</taxon>
    </lineage>
</organism>
<dbReference type="EMBL" id="JBBKAK010000001">
    <property type="protein sequence ID" value="MEJ8672153.1"/>
    <property type="molecule type" value="Genomic_DNA"/>
</dbReference>
<evidence type="ECO:0000313" key="2">
    <source>
        <dbReference type="Proteomes" id="UP001376459"/>
    </source>
</evidence>
<evidence type="ECO:0000313" key="1">
    <source>
        <dbReference type="EMBL" id="MEJ8672153.1"/>
    </source>
</evidence>
<sequence length="96" mass="10475">MRESDGSLYSIQVNYTGGKIGDQVATVEYPSLACSGRWILTMDTGHSVQVREEITKESSPMNCVDEVDLILTPSGDGALRYEVTSVEDTGTLQRSK</sequence>
<keyword evidence="2" id="KW-1185">Reference proteome</keyword>
<protein>
    <submittedName>
        <fullName evidence="1">Uncharacterized protein</fullName>
    </submittedName>
</protein>
<accession>A0ABU8UTC6</accession>